<evidence type="ECO:0000256" key="3">
    <source>
        <dbReference type="ARBA" id="ARBA00007321"/>
    </source>
</evidence>
<dbReference type="PANTHER" id="PTHR14582">
    <property type="entry name" value="INNER KINETOCHORE SUBUNIT MAL2"/>
    <property type="match status" value="1"/>
</dbReference>
<keyword evidence="4" id="KW-0158">Chromosome</keyword>
<name>A0A1J9R5R4_9EURO</name>
<keyword evidence="8" id="KW-1185">Reference proteome</keyword>
<evidence type="ECO:0008006" key="9">
    <source>
        <dbReference type="Google" id="ProtNLM"/>
    </source>
</evidence>
<dbReference type="GO" id="GO:0005634">
    <property type="term" value="C:nucleus"/>
    <property type="evidence" value="ECO:0007669"/>
    <property type="project" value="UniProtKB-SubCell"/>
</dbReference>
<comment type="caution">
    <text evidence="7">The sequence shown here is derived from an EMBL/GenBank/DDBJ whole genome shotgun (WGS) entry which is preliminary data.</text>
</comment>
<keyword evidence="6" id="KW-0137">Centromere</keyword>
<evidence type="ECO:0000256" key="1">
    <source>
        <dbReference type="ARBA" id="ARBA00004123"/>
    </source>
</evidence>
<evidence type="ECO:0000313" key="7">
    <source>
        <dbReference type="EMBL" id="OJD22965.1"/>
    </source>
</evidence>
<evidence type="ECO:0000313" key="8">
    <source>
        <dbReference type="Proteomes" id="UP000242791"/>
    </source>
</evidence>
<protein>
    <recommendedName>
        <fullName evidence="9">Cenp-O kinetochore centromere component</fullName>
    </recommendedName>
</protein>
<dbReference type="PANTHER" id="PTHR14582:SF1">
    <property type="entry name" value="CENTROMERE PROTEIN O"/>
    <property type="match status" value="1"/>
</dbReference>
<keyword evidence="5" id="KW-0539">Nucleus</keyword>
<evidence type="ECO:0000256" key="5">
    <source>
        <dbReference type="ARBA" id="ARBA00023242"/>
    </source>
</evidence>
<dbReference type="VEuPathDB" id="FungiDB:ACJ73_05679"/>
<dbReference type="STRING" id="1658174.A0A1J9R5R4"/>
<accession>A0A1J9R5R4</accession>
<dbReference type="GO" id="GO:0031511">
    <property type="term" value="C:Mis6-Sim4 complex"/>
    <property type="evidence" value="ECO:0007669"/>
    <property type="project" value="TreeGrafter"/>
</dbReference>
<comment type="similarity">
    <text evidence="3">Belongs to the CENP-O/MCM21 family.</text>
</comment>
<sequence>MSADVMATTAPDIDDVSSGLDYEIAALRAQIHNLTNRRQLFSSSLLSTNIVQDALAQHVPFELEKDIEPVILSSGKHAQTNLHRITFSVTSFPFKDPSPHVTSPNLLGIRIDICTRNGTFVKPYYLLLKRVGGPEKKFLQLHRHTIPVFIPLAQLERKYLSVPRGTNGADSKIAKSSKTPKQDLCSLVRELRRELVAWHLRCDALKWLQEELGIPDESDIDESQSSQRSLHKDPLPESDLEVVSVTATAIETRYIRIEWRDGRVGRIKLSNTGYVERAIIIGDEGRDKVTENLLTGGDGRIENAVERLRGAL</sequence>
<dbReference type="EMBL" id="LGTZ01000911">
    <property type="protein sequence ID" value="OJD22965.1"/>
    <property type="molecule type" value="Genomic_DNA"/>
</dbReference>
<organism evidence="7 8">
    <name type="scientific">Blastomyces percursus</name>
    <dbReference type="NCBI Taxonomy" id="1658174"/>
    <lineage>
        <taxon>Eukaryota</taxon>
        <taxon>Fungi</taxon>
        <taxon>Dikarya</taxon>
        <taxon>Ascomycota</taxon>
        <taxon>Pezizomycotina</taxon>
        <taxon>Eurotiomycetes</taxon>
        <taxon>Eurotiomycetidae</taxon>
        <taxon>Onygenales</taxon>
        <taxon>Ajellomycetaceae</taxon>
        <taxon>Blastomyces</taxon>
    </lineage>
</organism>
<reference evidence="7 8" key="1">
    <citation type="submission" date="2015-08" db="EMBL/GenBank/DDBJ databases">
        <title>Emmonsia species relationships and genome sequence.</title>
        <authorList>
            <person name="Cuomo C.A."/>
            <person name="Schwartz I.S."/>
            <person name="Kenyon C."/>
            <person name="De Hoog G.S."/>
            <person name="Govender N.P."/>
            <person name="Botha A."/>
            <person name="Moreno L."/>
            <person name="De Vries M."/>
            <person name="Munoz J.F."/>
            <person name="Stielow J.B."/>
        </authorList>
    </citation>
    <scope>NUCLEOTIDE SEQUENCE [LARGE SCALE GENOMIC DNA]</scope>
    <source>
        <strain evidence="7 8">EI222</strain>
    </source>
</reference>
<comment type="subcellular location">
    <subcellularLocation>
        <location evidence="2">Chromosome</location>
        <location evidence="2">Centromere</location>
    </subcellularLocation>
    <subcellularLocation>
        <location evidence="1">Nucleus</location>
    </subcellularLocation>
</comment>
<dbReference type="OrthoDB" id="10050372at2759"/>
<evidence type="ECO:0000256" key="4">
    <source>
        <dbReference type="ARBA" id="ARBA00022454"/>
    </source>
</evidence>
<gene>
    <name evidence="7" type="ORF">ACJ73_05679</name>
</gene>
<dbReference type="Pfam" id="PF09496">
    <property type="entry name" value="CENP-O"/>
    <property type="match status" value="1"/>
</dbReference>
<dbReference type="AlphaFoldDB" id="A0A1J9R5R4"/>
<proteinExistence type="inferred from homology"/>
<dbReference type="Proteomes" id="UP000242791">
    <property type="component" value="Unassembled WGS sequence"/>
</dbReference>
<evidence type="ECO:0000256" key="2">
    <source>
        <dbReference type="ARBA" id="ARBA00004584"/>
    </source>
</evidence>
<evidence type="ECO:0000256" key="6">
    <source>
        <dbReference type="ARBA" id="ARBA00023328"/>
    </source>
</evidence>
<dbReference type="InterPro" id="IPR018464">
    <property type="entry name" value="CENP-O"/>
</dbReference>